<name>A0A171PVE0_9VIRU</name>
<dbReference type="InterPro" id="IPR013083">
    <property type="entry name" value="Znf_RING/FYVE/PHD"/>
</dbReference>
<dbReference type="GeneID" id="41900651"/>
<dbReference type="Pfam" id="PF13920">
    <property type="entry name" value="zf-C3HC4_3"/>
    <property type="match status" value="1"/>
</dbReference>
<keyword evidence="1" id="KW-0863">Zinc-finger</keyword>
<keyword evidence="1" id="KW-0479">Metal-binding</keyword>
<dbReference type="KEGG" id="vg:41900651"/>
<reference evidence="4" key="1">
    <citation type="submission" date="2014-04" db="EMBL/GenBank/DDBJ databases">
        <authorList>
            <person name="Wei Y."/>
            <person name="Huang G."/>
            <person name="Cheng X."/>
        </authorList>
    </citation>
    <scope>NUCLEOTIDE SEQUENCE [LARGE SCALE GENOMIC DNA]</scope>
</reference>
<dbReference type="RefSeq" id="YP_009701515.1">
    <property type="nucleotide sequence ID" value="NC_044938.1"/>
</dbReference>
<dbReference type="InterPro" id="IPR001841">
    <property type="entry name" value="Znf_RING"/>
</dbReference>
<evidence type="ECO:0000313" key="3">
    <source>
        <dbReference type="EMBL" id="AJP09015.1"/>
    </source>
</evidence>
<dbReference type="SMART" id="SM00184">
    <property type="entry name" value="RING"/>
    <property type="match status" value="1"/>
</dbReference>
<dbReference type="PROSITE" id="PS50089">
    <property type="entry name" value="ZF_RING_2"/>
    <property type="match status" value="1"/>
</dbReference>
<dbReference type="Gene3D" id="3.30.40.10">
    <property type="entry name" value="Zinc/RING finger domain, C3HC4 (zinc finger)"/>
    <property type="match status" value="1"/>
</dbReference>
<feature type="domain" description="RING-type" evidence="2">
    <location>
        <begin position="225"/>
        <end position="260"/>
    </location>
</feature>
<dbReference type="EMBL" id="KJ755191">
    <property type="protein sequence ID" value="AJP09015.1"/>
    <property type="molecule type" value="Genomic_DNA"/>
</dbReference>
<dbReference type="Proteomes" id="UP000232922">
    <property type="component" value="Genome"/>
</dbReference>
<evidence type="ECO:0000313" key="4">
    <source>
        <dbReference type="Proteomes" id="UP000232922"/>
    </source>
</evidence>
<keyword evidence="1" id="KW-0862">Zinc</keyword>
<evidence type="ECO:0000256" key="1">
    <source>
        <dbReference type="PROSITE-ProRule" id="PRU00175"/>
    </source>
</evidence>
<organism evidence="3 4">
    <name type="scientific">Heliothis virescens ascovirus 3f</name>
    <dbReference type="NCBI Taxonomy" id="328614"/>
    <lineage>
        <taxon>Viruses</taxon>
        <taxon>Varidnaviria</taxon>
        <taxon>Bamfordvirae</taxon>
        <taxon>Nucleocytoviricota</taxon>
        <taxon>Megaviricetes</taxon>
        <taxon>Pimascovirales</taxon>
        <taxon>Pimascovirales incertae sedis</taxon>
        <taxon>Ascoviridae</taxon>
        <taxon>Ascovirus</taxon>
        <taxon>Ascovirus hvav3a</taxon>
    </lineage>
</organism>
<accession>A0A171PVE0</accession>
<protein>
    <submittedName>
        <fullName evidence="3">Iap-like protein</fullName>
    </submittedName>
</protein>
<sequence length="271" mass="30119">MSGNGNTSSVAGVASQMISSFMNLIADSSFSETPNTSTVASTSVQPLTRVDLEHLKSVLVNSISVIDQLLTRQAEGLARTQSPPTPPPVIIVPNDEEDVDHNSQSILTNSFLTDLMQQSSAAQTSRINWLGVQSEDYDSDDSFEASRSLTRRLPQAPLRNRRLQPYTVLVRRRRETRSPEPSGIAKRTVTHQVRRAALRHADRSTGEIATCLRQFRTEFYSNKLCCVCYTAEASCTILPCTHRNMCKRCLGRLNECPTCRSNIIVTVNRCQ</sequence>
<dbReference type="GO" id="GO:0008270">
    <property type="term" value="F:zinc ion binding"/>
    <property type="evidence" value="ECO:0007669"/>
    <property type="project" value="UniProtKB-KW"/>
</dbReference>
<evidence type="ECO:0000259" key="2">
    <source>
        <dbReference type="PROSITE" id="PS50089"/>
    </source>
</evidence>
<proteinExistence type="predicted"/>